<dbReference type="InterPro" id="IPR008492">
    <property type="entry name" value="Rv2714-like"/>
</dbReference>
<dbReference type="AlphaFoldDB" id="A0A7H2BB66"/>
<keyword evidence="2" id="KW-1185">Reference proteome</keyword>
<dbReference type="KEGG" id="rter:IDM49_06445"/>
<gene>
    <name evidence="1" type="ORF">IDM49_06445</name>
</gene>
<sequence>MSAEYNPEFHTVKDLLSPTGEMYTIVLAAFEGWNDAGGAASEALQYLTRLWDFTPHSGIDDEDYFLYMHQRPVMMSQEEGGAEILWPEISVQLTELPEHNVRIAVVTGPEPTHKWKGFVRDFYELTEQLGAGAVILLGGLLAETPHTRPFPVDVTSESILMRQLDDVHPNTYTGPTGITGVLAVMGTQYSIPATSLWVSIPHYVGQPPHPKATLALLKKLETLVGIAIPLKPLEEEVDAWERGAAELLEDERELAQYVAQLESTYDMENDPQTSGDDIAAEFEQFLKRREQ</sequence>
<dbReference type="Pfam" id="PF09754">
    <property type="entry name" value="PAC2"/>
    <property type="match status" value="1"/>
</dbReference>
<dbReference type="InterPro" id="IPR038389">
    <property type="entry name" value="PSMG2_sf"/>
</dbReference>
<dbReference type="Gene3D" id="3.40.50.10900">
    <property type="entry name" value="PAC-like subunit"/>
    <property type="match status" value="1"/>
</dbReference>
<accession>A0A7H2BB66</accession>
<dbReference type="PIRSF" id="PIRSF028754">
    <property type="entry name" value="UCP028754"/>
    <property type="match status" value="1"/>
</dbReference>
<name>A0A7H2BB66_9MICC</name>
<dbReference type="GeneID" id="96623871"/>
<proteinExistence type="predicted"/>
<dbReference type="Proteomes" id="UP000516404">
    <property type="component" value="Chromosome"/>
</dbReference>
<dbReference type="RefSeq" id="WP_190723924.1">
    <property type="nucleotide sequence ID" value="NZ_CP061539.1"/>
</dbReference>
<dbReference type="InterPro" id="IPR019151">
    <property type="entry name" value="Proteasome_assmbl_chaperone_2"/>
</dbReference>
<evidence type="ECO:0000313" key="1">
    <source>
        <dbReference type="EMBL" id="QNV36912.1"/>
    </source>
</evidence>
<reference evidence="1 2" key="1">
    <citation type="submission" date="2020-09" db="EMBL/GenBank/DDBJ databases">
        <title>Investigation of environmental microbes.</title>
        <authorList>
            <person name="Ou Y."/>
            <person name="Kang Q."/>
        </authorList>
    </citation>
    <scope>NUCLEOTIDE SEQUENCE [LARGE SCALE GENOMIC DNA]</scope>
    <source>
        <strain evidence="1 2">KJZ-14</strain>
    </source>
</reference>
<evidence type="ECO:0000313" key="2">
    <source>
        <dbReference type="Proteomes" id="UP000516404"/>
    </source>
</evidence>
<dbReference type="SUPFAM" id="SSF159659">
    <property type="entry name" value="Cgl1923-like"/>
    <property type="match status" value="1"/>
</dbReference>
<dbReference type="EMBL" id="CP061539">
    <property type="protein sequence ID" value="QNV36912.1"/>
    <property type="molecule type" value="Genomic_DNA"/>
</dbReference>
<organism evidence="1 2">
    <name type="scientific">Rothia terrae</name>
    <dbReference type="NCBI Taxonomy" id="396015"/>
    <lineage>
        <taxon>Bacteria</taxon>
        <taxon>Bacillati</taxon>
        <taxon>Actinomycetota</taxon>
        <taxon>Actinomycetes</taxon>
        <taxon>Micrococcales</taxon>
        <taxon>Micrococcaceae</taxon>
        <taxon>Rothia</taxon>
    </lineage>
</organism>
<protein>
    <submittedName>
        <fullName evidence="1">PAC2 family protein</fullName>
    </submittedName>
</protein>